<evidence type="ECO:0008006" key="4">
    <source>
        <dbReference type="Google" id="ProtNLM"/>
    </source>
</evidence>
<dbReference type="Proteomes" id="UP000634136">
    <property type="component" value="Unassembled WGS sequence"/>
</dbReference>
<organism evidence="2 3">
    <name type="scientific">Senna tora</name>
    <dbReference type="NCBI Taxonomy" id="362788"/>
    <lineage>
        <taxon>Eukaryota</taxon>
        <taxon>Viridiplantae</taxon>
        <taxon>Streptophyta</taxon>
        <taxon>Embryophyta</taxon>
        <taxon>Tracheophyta</taxon>
        <taxon>Spermatophyta</taxon>
        <taxon>Magnoliopsida</taxon>
        <taxon>eudicotyledons</taxon>
        <taxon>Gunneridae</taxon>
        <taxon>Pentapetalae</taxon>
        <taxon>rosids</taxon>
        <taxon>fabids</taxon>
        <taxon>Fabales</taxon>
        <taxon>Fabaceae</taxon>
        <taxon>Caesalpinioideae</taxon>
        <taxon>Cassia clade</taxon>
        <taxon>Senna</taxon>
    </lineage>
</organism>
<dbReference type="AlphaFoldDB" id="A0A834WXK1"/>
<gene>
    <name evidence="2" type="ORF">G2W53_009479</name>
</gene>
<keyword evidence="1" id="KW-0732">Signal</keyword>
<evidence type="ECO:0000256" key="1">
    <source>
        <dbReference type="SAM" id="SignalP"/>
    </source>
</evidence>
<name>A0A834WXK1_9FABA</name>
<feature type="chain" id="PRO_5032464504" description="Secreted protein" evidence="1">
    <location>
        <begin position="23"/>
        <end position="76"/>
    </location>
</feature>
<sequence length="76" mass="9129">MARKRRFTQNFFFLMLSLIAKHEYKPCDYTYDTNYERNLISPKIHIPMLQRVARIASVNCHWYKQTLNACQSTSKP</sequence>
<keyword evidence="3" id="KW-1185">Reference proteome</keyword>
<evidence type="ECO:0000313" key="3">
    <source>
        <dbReference type="Proteomes" id="UP000634136"/>
    </source>
</evidence>
<proteinExistence type="predicted"/>
<evidence type="ECO:0000313" key="2">
    <source>
        <dbReference type="EMBL" id="KAF7834620.1"/>
    </source>
</evidence>
<dbReference type="EMBL" id="JAAIUW010000004">
    <property type="protein sequence ID" value="KAF7834620.1"/>
    <property type="molecule type" value="Genomic_DNA"/>
</dbReference>
<feature type="signal peptide" evidence="1">
    <location>
        <begin position="1"/>
        <end position="22"/>
    </location>
</feature>
<reference evidence="2" key="1">
    <citation type="submission" date="2020-09" db="EMBL/GenBank/DDBJ databases">
        <title>Genome-Enabled Discovery of Anthraquinone Biosynthesis in Senna tora.</title>
        <authorList>
            <person name="Kang S.-H."/>
            <person name="Pandey R.P."/>
            <person name="Lee C.-M."/>
            <person name="Sim J.-S."/>
            <person name="Jeong J.-T."/>
            <person name="Choi B.-S."/>
            <person name="Jung M."/>
            <person name="Ginzburg D."/>
            <person name="Zhao K."/>
            <person name="Won S.Y."/>
            <person name="Oh T.-J."/>
            <person name="Yu Y."/>
            <person name="Kim N.-H."/>
            <person name="Lee O.R."/>
            <person name="Lee T.-H."/>
            <person name="Bashyal P."/>
            <person name="Kim T.-S."/>
            <person name="Lee W.-H."/>
            <person name="Kawkins C."/>
            <person name="Kim C.-K."/>
            <person name="Kim J.S."/>
            <person name="Ahn B.O."/>
            <person name="Rhee S.Y."/>
            <person name="Sohng J.K."/>
        </authorList>
    </citation>
    <scope>NUCLEOTIDE SEQUENCE</scope>
    <source>
        <tissue evidence="2">Leaf</tissue>
    </source>
</reference>
<accession>A0A834WXK1</accession>
<protein>
    <recommendedName>
        <fullName evidence="4">Secreted protein</fullName>
    </recommendedName>
</protein>
<comment type="caution">
    <text evidence="2">The sequence shown here is derived from an EMBL/GenBank/DDBJ whole genome shotgun (WGS) entry which is preliminary data.</text>
</comment>